<dbReference type="RefSeq" id="WP_130780276.1">
    <property type="nucleotide sequence ID" value="NZ_BIMR01000038.1"/>
</dbReference>
<evidence type="ECO:0000313" key="14">
    <source>
        <dbReference type="EMBL" id="GCE75687.1"/>
    </source>
</evidence>
<comment type="pathway">
    <text evidence="1">Glycerolipid metabolism; triacylglycerol biosynthesis.</text>
</comment>
<dbReference type="GO" id="GO:0004144">
    <property type="term" value="F:diacylglycerol O-acyltransferase activity"/>
    <property type="evidence" value="ECO:0007669"/>
    <property type="project" value="UniProtKB-EC"/>
</dbReference>
<evidence type="ECO:0000259" key="13">
    <source>
        <dbReference type="Pfam" id="PF06974"/>
    </source>
</evidence>
<dbReference type="GO" id="GO:0006071">
    <property type="term" value="P:glycerol metabolic process"/>
    <property type="evidence" value="ECO:0007669"/>
    <property type="project" value="UniProtKB-KW"/>
</dbReference>
<dbReference type="InterPro" id="IPR009721">
    <property type="entry name" value="O-acyltransferase_WSD1_C"/>
</dbReference>
<dbReference type="PANTHER" id="PTHR31650">
    <property type="entry name" value="O-ACYLTRANSFERASE (WSD1-LIKE) FAMILY PROTEIN"/>
    <property type="match status" value="1"/>
</dbReference>
<evidence type="ECO:0000256" key="3">
    <source>
        <dbReference type="ARBA" id="ARBA00009587"/>
    </source>
</evidence>
<evidence type="ECO:0000256" key="1">
    <source>
        <dbReference type="ARBA" id="ARBA00004771"/>
    </source>
</evidence>
<keyword evidence="8" id="KW-0443">Lipid metabolism</keyword>
<comment type="catalytic activity">
    <reaction evidence="10">
        <text>an acyl-CoA + a 1,2-diacyl-sn-glycerol = a triacyl-sn-glycerol + CoA</text>
        <dbReference type="Rhea" id="RHEA:10868"/>
        <dbReference type="ChEBI" id="CHEBI:17815"/>
        <dbReference type="ChEBI" id="CHEBI:57287"/>
        <dbReference type="ChEBI" id="CHEBI:58342"/>
        <dbReference type="ChEBI" id="CHEBI:64615"/>
        <dbReference type="EC" id="2.3.1.20"/>
    </reaction>
</comment>
<dbReference type="GO" id="GO:0005886">
    <property type="term" value="C:plasma membrane"/>
    <property type="evidence" value="ECO:0007669"/>
    <property type="project" value="TreeGrafter"/>
</dbReference>
<dbReference type="Proteomes" id="UP000289954">
    <property type="component" value="Unassembled WGS sequence"/>
</dbReference>
<dbReference type="SUPFAM" id="SSF52777">
    <property type="entry name" value="CoA-dependent acyltransferases"/>
    <property type="match status" value="2"/>
</dbReference>
<dbReference type="InterPro" id="IPR004255">
    <property type="entry name" value="O-acyltransferase_WSD1_N"/>
</dbReference>
<accession>A0A402DNH9</accession>
<feature type="region of interest" description="Disordered" evidence="11">
    <location>
        <begin position="157"/>
        <end position="182"/>
    </location>
</feature>
<dbReference type="GO" id="GO:0019432">
    <property type="term" value="P:triglyceride biosynthetic process"/>
    <property type="evidence" value="ECO:0007669"/>
    <property type="project" value="UniProtKB-UniPathway"/>
</dbReference>
<comment type="pathway">
    <text evidence="2">Lipid metabolism.</text>
</comment>
<name>A0A402DNH9_9CELL</name>
<keyword evidence="5" id="KW-0444">Lipid biosynthesis</keyword>
<evidence type="ECO:0000256" key="5">
    <source>
        <dbReference type="ARBA" id="ARBA00022516"/>
    </source>
</evidence>
<evidence type="ECO:0000256" key="6">
    <source>
        <dbReference type="ARBA" id="ARBA00022679"/>
    </source>
</evidence>
<evidence type="ECO:0000256" key="2">
    <source>
        <dbReference type="ARBA" id="ARBA00005189"/>
    </source>
</evidence>
<dbReference type="UniPathway" id="UPA00282"/>
<evidence type="ECO:0000256" key="10">
    <source>
        <dbReference type="ARBA" id="ARBA00048109"/>
    </source>
</evidence>
<dbReference type="Pfam" id="PF03007">
    <property type="entry name" value="WS_DGAT_cat"/>
    <property type="match status" value="1"/>
</dbReference>
<dbReference type="OrthoDB" id="9810950at2"/>
<proteinExistence type="inferred from homology"/>
<feature type="domain" description="O-acyltransferase WSD1 C-terminal" evidence="13">
    <location>
        <begin position="302"/>
        <end position="442"/>
    </location>
</feature>
<dbReference type="EC" id="2.3.1.20" evidence="4"/>
<evidence type="ECO:0000313" key="15">
    <source>
        <dbReference type="Proteomes" id="UP000289954"/>
    </source>
</evidence>
<evidence type="ECO:0000256" key="7">
    <source>
        <dbReference type="ARBA" id="ARBA00022798"/>
    </source>
</evidence>
<gene>
    <name evidence="14" type="ORF">CBZ_07430</name>
</gene>
<comment type="caution">
    <text evidence="14">The sequence shown here is derived from an EMBL/GenBank/DDBJ whole genome shotgun (WGS) entry which is preliminary data.</text>
</comment>
<keyword evidence="6" id="KW-0808">Transferase</keyword>
<dbReference type="PANTHER" id="PTHR31650:SF1">
    <property type="entry name" value="WAX ESTER SYNTHASE_DIACYLGLYCEROL ACYLTRANSFERASE 4-RELATED"/>
    <property type="match status" value="1"/>
</dbReference>
<dbReference type="InterPro" id="IPR045034">
    <property type="entry name" value="O-acyltransferase_WSD1-like"/>
</dbReference>
<protein>
    <recommendedName>
        <fullName evidence="4">diacylglycerol O-acyltransferase</fullName>
        <ecNumber evidence="4">2.3.1.20</ecNumber>
    </recommendedName>
</protein>
<keyword evidence="15" id="KW-1185">Reference proteome</keyword>
<dbReference type="AlphaFoldDB" id="A0A402DNH9"/>
<keyword evidence="9" id="KW-0012">Acyltransferase</keyword>
<organism evidence="14 15">
    <name type="scientific">Cellulomonas biazotea</name>
    <dbReference type="NCBI Taxonomy" id="1709"/>
    <lineage>
        <taxon>Bacteria</taxon>
        <taxon>Bacillati</taxon>
        <taxon>Actinomycetota</taxon>
        <taxon>Actinomycetes</taxon>
        <taxon>Micrococcales</taxon>
        <taxon>Cellulomonadaceae</taxon>
        <taxon>Cellulomonas</taxon>
    </lineage>
</organism>
<comment type="similarity">
    <text evidence="3">Belongs to the long-chain O-acyltransferase family.</text>
</comment>
<evidence type="ECO:0000259" key="12">
    <source>
        <dbReference type="Pfam" id="PF03007"/>
    </source>
</evidence>
<evidence type="ECO:0000256" key="8">
    <source>
        <dbReference type="ARBA" id="ARBA00023098"/>
    </source>
</evidence>
<dbReference type="Pfam" id="PF06974">
    <property type="entry name" value="WS_DGAT_C"/>
    <property type="match status" value="1"/>
</dbReference>
<dbReference type="Gene3D" id="3.30.559.10">
    <property type="entry name" value="Chloramphenicol acetyltransferase-like domain"/>
    <property type="match status" value="1"/>
</dbReference>
<evidence type="ECO:0000256" key="9">
    <source>
        <dbReference type="ARBA" id="ARBA00023315"/>
    </source>
</evidence>
<evidence type="ECO:0000256" key="11">
    <source>
        <dbReference type="SAM" id="MobiDB-lite"/>
    </source>
</evidence>
<dbReference type="InterPro" id="IPR023213">
    <property type="entry name" value="CAT-like_dom_sf"/>
</dbReference>
<reference evidence="14 15" key="1">
    <citation type="submission" date="2019-01" db="EMBL/GenBank/DDBJ databases">
        <title>Draft genome sequence of Cellulomonas takizawaensis strain TKZ-21.</title>
        <authorList>
            <person name="Yamamura H."/>
            <person name="Hayashi T."/>
            <person name="Hamada M."/>
            <person name="Serisawa Y."/>
            <person name="Matsuyama K."/>
            <person name="Nakagawa Y."/>
            <person name="Otoguro M."/>
            <person name="Yanagida F."/>
            <person name="Hayakawa M."/>
        </authorList>
    </citation>
    <scope>NUCLEOTIDE SEQUENCE [LARGE SCALE GENOMIC DNA]</scope>
    <source>
        <strain evidence="14 15">NBRC12680</strain>
    </source>
</reference>
<evidence type="ECO:0000256" key="4">
    <source>
        <dbReference type="ARBA" id="ARBA00013244"/>
    </source>
</evidence>
<feature type="domain" description="O-acyltransferase WSD1-like N-terminal" evidence="12">
    <location>
        <begin position="18"/>
        <end position="265"/>
    </location>
</feature>
<dbReference type="EMBL" id="BIMR01000038">
    <property type="protein sequence ID" value="GCE75687.1"/>
    <property type="molecule type" value="Genomic_DNA"/>
</dbReference>
<sequence>MAERLTVFDRAELATDVGPNPRHITVLLVLGGPTPDVEEVRRRLARAVEAQPRLAAQVRAPSGPFRWFRAPTWQTGPVDLARHVTVRAAPGADPVTLAVDDLTRPLPAGRPAWRITVLDLGDAERSALLWTSHHLLGNGPSLLGLLLDTLTDSPLPAGWRTPGRRPVPGQASGVDGRVGRSGRPGPVGLVAHEDQGRPVGPAARAGLVGLVARLTPGDREGRAGRAAPSPLVRPITAGAVAVPVQVDAAAVRAGARTAGATVNDALLWAWARACGRADVALGGPSGRVVLSVPVTVPGSRFGNRLGTFRVAVPDPDEPPADGLAALAARTRRAKGRIRPWTWALAPYGARVVRRLGLMPALLHRQRLMTTVVTHAPGPPDALQMLGAPLVATVPLVPLVGNVTTCVAAVSISGRLDATVLCSPESAPAADALARNLRAGLDAVASLATPAGDDPVVPVGAPA</sequence>
<keyword evidence="7" id="KW-0319">Glycerol metabolism</keyword>